<protein>
    <submittedName>
        <fullName evidence="1">Uncharacterized protein</fullName>
    </submittedName>
</protein>
<name>A0A225VFU2_9STRA</name>
<sequence length="89" mass="10059">MEAIRRGEWMQGLKSLGALANPGENFFLETVAECIRLDNAEVDDNKMTWAKESMVLCGLDLSKPMQDIIQRHHEEFEKGFEESSASAQV</sequence>
<gene>
    <name evidence="1" type="ORF">PHMEG_00023893</name>
</gene>
<dbReference type="Proteomes" id="UP000198211">
    <property type="component" value="Unassembled WGS sequence"/>
</dbReference>
<reference evidence="2" key="1">
    <citation type="submission" date="2017-03" db="EMBL/GenBank/DDBJ databases">
        <title>Phytopthora megakarya and P. palmivora, two closely related causual agents of cacao black pod achieved similar genome size and gene model numbers by different mechanisms.</title>
        <authorList>
            <person name="Ali S."/>
            <person name="Shao J."/>
            <person name="Larry D.J."/>
            <person name="Kronmiller B."/>
            <person name="Shen D."/>
            <person name="Strem M.D."/>
            <person name="Melnick R.L."/>
            <person name="Guiltinan M.J."/>
            <person name="Tyler B.M."/>
            <person name="Meinhardt L.W."/>
            <person name="Bailey B.A."/>
        </authorList>
    </citation>
    <scope>NUCLEOTIDE SEQUENCE [LARGE SCALE GENOMIC DNA]</scope>
    <source>
        <strain evidence="2">zdho120</strain>
    </source>
</reference>
<keyword evidence="2" id="KW-1185">Reference proteome</keyword>
<accession>A0A225VFU2</accession>
<comment type="caution">
    <text evidence="1">The sequence shown here is derived from an EMBL/GenBank/DDBJ whole genome shotgun (WGS) entry which is preliminary data.</text>
</comment>
<dbReference type="AlphaFoldDB" id="A0A225VFU2"/>
<evidence type="ECO:0000313" key="1">
    <source>
        <dbReference type="EMBL" id="OWZ04235.1"/>
    </source>
</evidence>
<dbReference type="OrthoDB" id="120815at2759"/>
<dbReference type="EMBL" id="NBNE01005071">
    <property type="protein sequence ID" value="OWZ04235.1"/>
    <property type="molecule type" value="Genomic_DNA"/>
</dbReference>
<evidence type="ECO:0000313" key="2">
    <source>
        <dbReference type="Proteomes" id="UP000198211"/>
    </source>
</evidence>
<proteinExistence type="predicted"/>
<organism evidence="1 2">
    <name type="scientific">Phytophthora megakarya</name>
    <dbReference type="NCBI Taxonomy" id="4795"/>
    <lineage>
        <taxon>Eukaryota</taxon>
        <taxon>Sar</taxon>
        <taxon>Stramenopiles</taxon>
        <taxon>Oomycota</taxon>
        <taxon>Peronosporomycetes</taxon>
        <taxon>Peronosporales</taxon>
        <taxon>Peronosporaceae</taxon>
        <taxon>Phytophthora</taxon>
    </lineage>
</organism>